<dbReference type="STRING" id="1279009.ADICEAN_02395"/>
<dbReference type="EMBL" id="AODQ01000057">
    <property type="protein sequence ID" value="EMR02464.1"/>
    <property type="molecule type" value="Genomic_DNA"/>
</dbReference>
<dbReference type="GO" id="GO:0016740">
    <property type="term" value="F:transferase activity"/>
    <property type="evidence" value="ECO:0007669"/>
    <property type="project" value="UniProtKB-KW"/>
</dbReference>
<evidence type="ECO:0000259" key="2">
    <source>
        <dbReference type="Pfam" id="PF00561"/>
    </source>
</evidence>
<feature type="coiled-coil region" evidence="1">
    <location>
        <begin position="123"/>
        <end position="150"/>
    </location>
</feature>
<keyword evidence="4" id="KW-1185">Reference proteome</keyword>
<dbReference type="SUPFAM" id="SSF53474">
    <property type="entry name" value="alpha/beta-Hydrolases"/>
    <property type="match status" value="1"/>
</dbReference>
<proteinExistence type="predicted"/>
<keyword evidence="1" id="KW-0175">Coiled coil</keyword>
<dbReference type="PANTHER" id="PTHR12277">
    <property type="entry name" value="ALPHA/BETA HYDROLASE DOMAIN-CONTAINING PROTEIN"/>
    <property type="match status" value="1"/>
</dbReference>
<dbReference type="InterPro" id="IPR029058">
    <property type="entry name" value="AB_hydrolase_fold"/>
</dbReference>
<sequence length="274" mass="30829">MKVLISILGTLALLYALLCLLLYLLQENFIFFPQQLPQDYRFRYGAGVEERYIPTAGGMQLHGLLFRADSLQAAAGQRRLVFFLHGNAGSLASWGDVAPSYTRLGYDVFLLDYRGYGKSGGSLRSQQQLLEDVQAAYRQLLQEYREENTVVLGISLGSGPAAWLAARHKPRLLVLLTPYYSLTDMMRRTMPIVPPFLLKYPLPTYQYLQGVEAPVYLVHGTRDEVIPYASSLRLQQHLKPGDSLIPIEGEYHNSLHASPAYQQQLPRLLSTPAP</sequence>
<dbReference type="Proteomes" id="UP000011910">
    <property type="component" value="Unassembled WGS sequence"/>
</dbReference>
<reference evidence="3 4" key="1">
    <citation type="journal article" date="2013" name="Genome Announc.">
        <title>Draft Genome Sequence of Cesiribacter andamanensis Strain AMV16T, Isolated from a Soil Sample from a Mud Volcano in the Andaman Islands, India.</title>
        <authorList>
            <person name="Shivaji S."/>
            <person name="Ara S."/>
            <person name="Begum Z."/>
            <person name="Srinivas T.N."/>
            <person name="Singh A."/>
            <person name="Kumar Pinnaka A."/>
        </authorList>
    </citation>
    <scope>NUCLEOTIDE SEQUENCE [LARGE SCALE GENOMIC DNA]</scope>
    <source>
        <strain evidence="3 4">AMV16</strain>
    </source>
</reference>
<dbReference type="RefSeq" id="WP_009195786.1">
    <property type="nucleotide sequence ID" value="NZ_AODQ01000057.1"/>
</dbReference>
<organism evidence="3 4">
    <name type="scientific">Cesiribacter andamanensis AMV16</name>
    <dbReference type="NCBI Taxonomy" id="1279009"/>
    <lineage>
        <taxon>Bacteria</taxon>
        <taxon>Pseudomonadati</taxon>
        <taxon>Bacteroidota</taxon>
        <taxon>Cytophagia</taxon>
        <taxon>Cytophagales</taxon>
        <taxon>Cesiribacteraceae</taxon>
        <taxon>Cesiribacter</taxon>
    </lineage>
</organism>
<evidence type="ECO:0000313" key="3">
    <source>
        <dbReference type="EMBL" id="EMR02464.1"/>
    </source>
</evidence>
<evidence type="ECO:0000313" key="4">
    <source>
        <dbReference type="Proteomes" id="UP000011910"/>
    </source>
</evidence>
<gene>
    <name evidence="3" type="ORF">ADICEAN_02395</name>
</gene>
<dbReference type="Pfam" id="PF00561">
    <property type="entry name" value="Abhydrolase_1"/>
    <property type="match status" value="1"/>
</dbReference>
<name>M7NVG5_9BACT</name>
<dbReference type="Gene3D" id="3.40.50.1820">
    <property type="entry name" value="alpha/beta hydrolase"/>
    <property type="match status" value="1"/>
</dbReference>
<dbReference type="eggNOG" id="COG1073">
    <property type="taxonomic scope" value="Bacteria"/>
</dbReference>
<evidence type="ECO:0000256" key="1">
    <source>
        <dbReference type="SAM" id="Coils"/>
    </source>
</evidence>
<feature type="domain" description="AB hydrolase-1" evidence="2">
    <location>
        <begin position="80"/>
        <end position="207"/>
    </location>
</feature>
<dbReference type="AlphaFoldDB" id="M7NVG5"/>
<protein>
    <submittedName>
        <fullName evidence="3">Acetoin dehydrogenase E2 subunit dihydrolipoyllysine-residue acetyltransferase</fullName>
    </submittedName>
</protein>
<keyword evidence="3" id="KW-0808">Transferase</keyword>
<dbReference type="PANTHER" id="PTHR12277:SF81">
    <property type="entry name" value="PROTEIN ABHD13"/>
    <property type="match status" value="1"/>
</dbReference>
<dbReference type="InterPro" id="IPR000073">
    <property type="entry name" value="AB_hydrolase_1"/>
</dbReference>
<dbReference type="OrthoDB" id="9777090at2"/>
<accession>M7NVG5</accession>
<comment type="caution">
    <text evidence="3">The sequence shown here is derived from an EMBL/GenBank/DDBJ whole genome shotgun (WGS) entry which is preliminary data.</text>
</comment>